<accession>C9R7P6</accession>
<dbReference type="CDD" id="cd03235">
    <property type="entry name" value="ABC_Metallic_Cations"/>
    <property type="match status" value="1"/>
</dbReference>
<dbReference type="Proteomes" id="UP000002620">
    <property type="component" value="Chromosome"/>
</dbReference>
<dbReference type="AlphaFoldDB" id="C9R7P6"/>
<protein>
    <submittedName>
        <fullName evidence="6">ABC transporter related protein</fullName>
    </submittedName>
</protein>
<evidence type="ECO:0000259" key="5">
    <source>
        <dbReference type="PROSITE" id="PS50893"/>
    </source>
</evidence>
<keyword evidence="4" id="KW-0067">ATP-binding</keyword>
<dbReference type="InterPro" id="IPR017871">
    <property type="entry name" value="ABC_transporter-like_CS"/>
</dbReference>
<dbReference type="Pfam" id="PF00005">
    <property type="entry name" value="ABC_tran"/>
    <property type="match status" value="1"/>
</dbReference>
<feature type="domain" description="ABC transporter" evidence="5">
    <location>
        <begin position="5"/>
        <end position="240"/>
    </location>
</feature>
<dbReference type="STRING" id="429009.Adeg_1214"/>
<evidence type="ECO:0000256" key="4">
    <source>
        <dbReference type="ARBA" id="ARBA00022840"/>
    </source>
</evidence>
<dbReference type="SMART" id="SM00382">
    <property type="entry name" value="AAA"/>
    <property type="match status" value="1"/>
</dbReference>
<sequence>MTDLVVMKDVELSFGEKRVLEDINLRIKEGDFLAILGPNGAGKTSLLKLILGAYRPTRGEIFLFGMPAARFRERYRIGYVPQKGGHLGSFPATVWEAVASGRIARTGIWRRFVPKDKEAIEKACAALDLLPLLHQKVSELSGGQRQRVAIARALASEPDILLLDEAAEGLDAPGEELFYRYLTELHKERKVTIVMVTHDIGAVSRRVKRVICLNRRIVFEGTPAECFSNNHLAELYGAPVYVPGR</sequence>
<evidence type="ECO:0000256" key="3">
    <source>
        <dbReference type="ARBA" id="ARBA00022741"/>
    </source>
</evidence>
<keyword evidence="7" id="KW-1185">Reference proteome</keyword>
<dbReference type="FunFam" id="3.40.50.300:FF:000134">
    <property type="entry name" value="Iron-enterobactin ABC transporter ATP-binding protein"/>
    <property type="match status" value="1"/>
</dbReference>
<comment type="similarity">
    <text evidence="1">Belongs to the ABC transporter superfamily.</text>
</comment>
<reference evidence="6 7" key="1">
    <citation type="submission" date="2009-10" db="EMBL/GenBank/DDBJ databases">
        <title>Complete sequence of chromosome of Ammonifex degensii KC4.</title>
        <authorList>
            <consortium name="US DOE Joint Genome Institute"/>
            <person name="Kerfeld C."/>
            <person name="Goodner B."/>
            <person name="Huber H."/>
            <person name="Stetter K."/>
            <person name="Lucas S."/>
            <person name="Copeland A."/>
            <person name="Lapidus A."/>
            <person name="Glavina del Rio T."/>
            <person name="Dalin E."/>
            <person name="Tice H."/>
            <person name="Bruce D."/>
            <person name="Goodwin L."/>
            <person name="Pitluck S."/>
            <person name="Saunders E."/>
            <person name="Brettin T."/>
            <person name="Detter J.C."/>
            <person name="Han C."/>
            <person name="Larimer F."/>
            <person name="Land M."/>
            <person name="Hauser L."/>
            <person name="Kyrpides N."/>
            <person name="Ovchinnikova G."/>
            <person name="Richardson P."/>
        </authorList>
    </citation>
    <scope>NUCLEOTIDE SEQUENCE [LARGE SCALE GENOMIC DNA]</scope>
    <source>
        <strain evidence="7">DSM 10501 / KC4</strain>
    </source>
</reference>
<evidence type="ECO:0000313" key="6">
    <source>
        <dbReference type="EMBL" id="ACX52325.1"/>
    </source>
</evidence>
<dbReference type="eggNOG" id="COG1121">
    <property type="taxonomic scope" value="Bacteria"/>
</dbReference>
<gene>
    <name evidence="6" type="ordered locus">Adeg_1214</name>
</gene>
<dbReference type="InterPro" id="IPR050153">
    <property type="entry name" value="Metal_Ion_Import_ABC"/>
</dbReference>
<dbReference type="PANTHER" id="PTHR42734">
    <property type="entry name" value="METAL TRANSPORT SYSTEM ATP-BINDING PROTEIN TM_0124-RELATED"/>
    <property type="match status" value="1"/>
</dbReference>
<keyword evidence="2" id="KW-0813">Transport</keyword>
<dbReference type="InterPro" id="IPR003593">
    <property type="entry name" value="AAA+_ATPase"/>
</dbReference>
<name>C9R7P6_AMMDK</name>
<evidence type="ECO:0000256" key="1">
    <source>
        <dbReference type="ARBA" id="ARBA00005417"/>
    </source>
</evidence>
<dbReference type="GO" id="GO:0005524">
    <property type="term" value="F:ATP binding"/>
    <property type="evidence" value="ECO:0007669"/>
    <property type="project" value="UniProtKB-KW"/>
</dbReference>
<dbReference type="InterPro" id="IPR027417">
    <property type="entry name" value="P-loop_NTPase"/>
</dbReference>
<dbReference type="PROSITE" id="PS50893">
    <property type="entry name" value="ABC_TRANSPORTER_2"/>
    <property type="match status" value="1"/>
</dbReference>
<dbReference type="SUPFAM" id="SSF52540">
    <property type="entry name" value="P-loop containing nucleoside triphosphate hydrolases"/>
    <property type="match status" value="1"/>
</dbReference>
<dbReference type="Gene3D" id="3.40.50.300">
    <property type="entry name" value="P-loop containing nucleotide triphosphate hydrolases"/>
    <property type="match status" value="1"/>
</dbReference>
<evidence type="ECO:0000313" key="7">
    <source>
        <dbReference type="Proteomes" id="UP000002620"/>
    </source>
</evidence>
<dbReference type="RefSeq" id="WP_015739202.1">
    <property type="nucleotide sequence ID" value="NC_013385.1"/>
</dbReference>
<dbReference type="GO" id="GO:0016887">
    <property type="term" value="F:ATP hydrolysis activity"/>
    <property type="evidence" value="ECO:0007669"/>
    <property type="project" value="InterPro"/>
</dbReference>
<dbReference type="PANTHER" id="PTHR42734:SF17">
    <property type="entry name" value="METAL TRANSPORT SYSTEM ATP-BINDING PROTEIN TM_0124-RELATED"/>
    <property type="match status" value="1"/>
</dbReference>
<dbReference type="OrthoDB" id="9799337at2"/>
<dbReference type="KEGG" id="adg:Adeg_1214"/>
<proteinExistence type="inferred from homology"/>
<evidence type="ECO:0000256" key="2">
    <source>
        <dbReference type="ARBA" id="ARBA00022448"/>
    </source>
</evidence>
<dbReference type="EMBL" id="CP001785">
    <property type="protein sequence ID" value="ACX52325.1"/>
    <property type="molecule type" value="Genomic_DNA"/>
</dbReference>
<organism evidence="6 7">
    <name type="scientific">Ammonifex degensii (strain DSM 10501 / KC4)</name>
    <dbReference type="NCBI Taxonomy" id="429009"/>
    <lineage>
        <taxon>Bacteria</taxon>
        <taxon>Bacillati</taxon>
        <taxon>Bacillota</taxon>
        <taxon>Clostridia</taxon>
        <taxon>Thermoanaerobacterales</taxon>
        <taxon>Thermoanaerobacteraceae</taxon>
        <taxon>Ammonifex</taxon>
    </lineage>
</organism>
<dbReference type="PROSITE" id="PS00211">
    <property type="entry name" value="ABC_TRANSPORTER_1"/>
    <property type="match status" value="1"/>
</dbReference>
<dbReference type="InterPro" id="IPR003439">
    <property type="entry name" value="ABC_transporter-like_ATP-bd"/>
</dbReference>
<keyword evidence="3" id="KW-0547">Nucleotide-binding</keyword>
<dbReference type="HOGENOM" id="CLU_000604_1_11_9"/>